<evidence type="ECO:0000313" key="2">
    <source>
        <dbReference type="Proteomes" id="UP001163321"/>
    </source>
</evidence>
<reference evidence="1 2" key="1">
    <citation type="journal article" date="2022" name="bioRxiv">
        <title>The genome of the oomycete Peronosclerospora sorghi, a cosmopolitan pathogen of maize and sorghum, is inflated with dispersed pseudogenes.</title>
        <authorList>
            <person name="Fletcher K."/>
            <person name="Martin F."/>
            <person name="Isakeit T."/>
            <person name="Cavanaugh K."/>
            <person name="Magill C."/>
            <person name="Michelmore R."/>
        </authorList>
    </citation>
    <scope>NUCLEOTIDE SEQUENCE [LARGE SCALE GENOMIC DNA]</scope>
    <source>
        <strain evidence="1">P6</strain>
    </source>
</reference>
<evidence type="ECO:0000313" key="1">
    <source>
        <dbReference type="EMBL" id="KAI9911767.1"/>
    </source>
</evidence>
<proteinExistence type="predicted"/>
<accession>A0ACC0VZ32</accession>
<dbReference type="EMBL" id="CM047584">
    <property type="protein sequence ID" value="KAI9911767.1"/>
    <property type="molecule type" value="Genomic_DNA"/>
</dbReference>
<comment type="caution">
    <text evidence="1">The sequence shown here is derived from an EMBL/GenBank/DDBJ whole genome shotgun (WGS) entry which is preliminary data.</text>
</comment>
<keyword evidence="2" id="KW-1185">Reference proteome</keyword>
<sequence length="114" mass="12212">MPLVNAGLYGGLGDLGAIDSTYDVSISTAACGALNNLVVETTSGAQPCNSSGKEAPRLFDLVKVNDDKYLPAFYYALRDTLVAKELDEASAIAYQGLKCKYRVVVERLIKVFDA</sequence>
<gene>
    <name evidence="1" type="ORF">PsorP6_008674</name>
</gene>
<name>A0ACC0VZ32_9STRA</name>
<protein>
    <submittedName>
        <fullName evidence="1">Uncharacterized protein</fullName>
    </submittedName>
</protein>
<organism evidence="1 2">
    <name type="scientific">Peronosclerospora sorghi</name>
    <dbReference type="NCBI Taxonomy" id="230839"/>
    <lineage>
        <taxon>Eukaryota</taxon>
        <taxon>Sar</taxon>
        <taxon>Stramenopiles</taxon>
        <taxon>Oomycota</taxon>
        <taxon>Peronosporomycetes</taxon>
        <taxon>Peronosporales</taxon>
        <taxon>Peronosporaceae</taxon>
        <taxon>Peronosclerospora</taxon>
    </lineage>
</organism>
<dbReference type="Proteomes" id="UP001163321">
    <property type="component" value="Chromosome 5"/>
</dbReference>